<evidence type="ECO:0000313" key="2">
    <source>
        <dbReference type="EMBL" id="GMG84923.1"/>
    </source>
</evidence>
<dbReference type="Proteomes" id="UP001239909">
    <property type="component" value="Unassembled WGS sequence"/>
</dbReference>
<organism evidence="2 3">
    <name type="scientific">Paralimibaculum aggregatum</name>
    <dbReference type="NCBI Taxonomy" id="3036245"/>
    <lineage>
        <taxon>Bacteria</taxon>
        <taxon>Pseudomonadati</taxon>
        <taxon>Pseudomonadota</taxon>
        <taxon>Alphaproteobacteria</taxon>
        <taxon>Rhodobacterales</taxon>
        <taxon>Paracoccaceae</taxon>
        <taxon>Paralimibaculum</taxon>
    </lineage>
</organism>
<comment type="caution">
    <text evidence="2">The sequence shown here is derived from an EMBL/GenBank/DDBJ whole genome shotgun (WGS) entry which is preliminary data.</text>
</comment>
<dbReference type="EMBL" id="BSYI01000046">
    <property type="protein sequence ID" value="GMG84923.1"/>
    <property type="molecule type" value="Genomic_DNA"/>
</dbReference>
<protein>
    <submittedName>
        <fullName evidence="2">Uncharacterized protein</fullName>
    </submittedName>
</protein>
<reference evidence="2 3" key="1">
    <citation type="submission" date="2023-04" db="EMBL/GenBank/DDBJ databases">
        <title>Marinoamorphus aggregata gen. nov., sp. Nov., isolate from tissue of brittle star Ophioplocus japonicus.</title>
        <authorList>
            <person name="Kawano K."/>
            <person name="Sawayama S."/>
            <person name="Nakagawa S."/>
        </authorList>
    </citation>
    <scope>NUCLEOTIDE SEQUENCE [LARGE SCALE GENOMIC DNA]</scope>
    <source>
        <strain evidence="2 3">NKW23</strain>
    </source>
</reference>
<evidence type="ECO:0000313" key="3">
    <source>
        <dbReference type="Proteomes" id="UP001239909"/>
    </source>
</evidence>
<proteinExistence type="predicted"/>
<accession>A0ABQ6LS27</accession>
<feature type="region of interest" description="Disordered" evidence="1">
    <location>
        <begin position="60"/>
        <end position="132"/>
    </location>
</feature>
<feature type="compositionally biased region" description="Low complexity" evidence="1">
    <location>
        <begin position="60"/>
        <end position="71"/>
    </location>
</feature>
<keyword evidence="3" id="KW-1185">Reference proteome</keyword>
<feature type="compositionally biased region" description="Basic residues" evidence="1">
    <location>
        <begin position="96"/>
        <end position="110"/>
    </location>
</feature>
<sequence>MPRPDAAPGIARLPRLRGGLGSRETPPSRGLHRETDMRLTLSAAAVAGLMALGPALPAAAQSAAGQSAAEQSADESTDAPAPQAAPETGGAGQQHGQKHGQHRGQGRKGHGMGMGRKDGKHGGHHRMHHGAQRGPTLAIRTEFEDFEIDFECNAPMPACLEAIERVYAISRRHHGAE</sequence>
<evidence type="ECO:0000256" key="1">
    <source>
        <dbReference type="SAM" id="MobiDB-lite"/>
    </source>
</evidence>
<gene>
    <name evidence="2" type="ORF">LNKW23_41390</name>
</gene>
<name>A0ABQ6LS27_9RHOB</name>
<feature type="region of interest" description="Disordered" evidence="1">
    <location>
        <begin position="1"/>
        <end position="36"/>
    </location>
</feature>
<feature type="compositionally biased region" description="Basic residues" evidence="1">
    <location>
        <begin position="122"/>
        <end position="131"/>
    </location>
</feature>